<dbReference type="EMBL" id="FUKI01000030">
    <property type="protein sequence ID" value="SJM89879.1"/>
    <property type="molecule type" value="Genomic_DNA"/>
</dbReference>
<evidence type="ECO:0000256" key="2">
    <source>
        <dbReference type="ARBA" id="ARBA00023125"/>
    </source>
</evidence>
<organism evidence="5 6">
    <name type="scientific">Crenothrix polyspora</name>
    <dbReference type="NCBI Taxonomy" id="360316"/>
    <lineage>
        <taxon>Bacteria</taxon>
        <taxon>Pseudomonadati</taxon>
        <taxon>Pseudomonadota</taxon>
        <taxon>Gammaproteobacteria</taxon>
        <taxon>Methylococcales</taxon>
        <taxon>Crenotrichaceae</taxon>
        <taxon>Crenothrix</taxon>
    </lineage>
</organism>
<dbReference type="GO" id="GO:0003677">
    <property type="term" value="F:DNA binding"/>
    <property type="evidence" value="ECO:0007669"/>
    <property type="project" value="UniProtKB-KW"/>
</dbReference>
<feature type="domain" description="HTH hxlR-type" evidence="4">
    <location>
        <begin position="12"/>
        <end position="110"/>
    </location>
</feature>
<evidence type="ECO:0000313" key="6">
    <source>
        <dbReference type="Proteomes" id="UP000195667"/>
    </source>
</evidence>
<dbReference type="InterPro" id="IPR036390">
    <property type="entry name" value="WH_DNA-bd_sf"/>
</dbReference>
<keyword evidence="3" id="KW-0804">Transcription</keyword>
<dbReference type="PANTHER" id="PTHR33204:SF29">
    <property type="entry name" value="TRANSCRIPTIONAL REGULATOR"/>
    <property type="match status" value="1"/>
</dbReference>
<dbReference type="Proteomes" id="UP000195667">
    <property type="component" value="Unassembled WGS sequence"/>
</dbReference>
<dbReference type="SUPFAM" id="SSF46785">
    <property type="entry name" value="Winged helix' DNA-binding domain"/>
    <property type="match status" value="1"/>
</dbReference>
<evidence type="ECO:0000313" key="5">
    <source>
        <dbReference type="EMBL" id="SJM89879.1"/>
    </source>
</evidence>
<protein>
    <submittedName>
        <fullName evidence="5">Transcriptional regulator</fullName>
    </submittedName>
</protein>
<dbReference type="InterPro" id="IPR036388">
    <property type="entry name" value="WH-like_DNA-bd_sf"/>
</dbReference>
<dbReference type="RefSeq" id="WP_087142309.1">
    <property type="nucleotide sequence ID" value="NZ_FUKI01000030.1"/>
</dbReference>
<keyword evidence="6" id="KW-1185">Reference proteome</keyword>
<evidence type="ECO:0000259" key="4">
    <source>
        <dbReference type="PROSITE" id="PS51118"/>
    </source>
</evidence>
<name>A0A1R4H219_9GAMM</name>
<reference evidence="6" key="1">
    <citation type="submission" date="2017-02" db="EMBL/GenBank/DDBJ databases">
        <authorList>
            <person name="Daims H."/>
        </authorList>
    </citation>
    <scope>NUCLEOTIDE SEQUENCE [LARGE SCALE GENOMIC DNA]</scope>
</reference>
<keyword evidence="1" id="KW-0805">Transcription regulation</keyword>
<evidence type="ECO:0000256" key="3">
    <source>
        <dbReference type="ARBA" id="ARBA00023163"/>
    </source>
</evidence>
<accession>A0A1R4H219</accession>
<dbReference type="OrthoDB" id="9807069at2"/>
<keyword evidence="2" id="KW-0238">DNA-binding</keyword>
<gene>
    <name evidence="5" type="ORF">CRENPOLYSF1_1250005</name>
</gene>
<dbReference type="PANTHER" id="PTHR33204">
    <property type="entry name" value="TRANSCRIPTIONAL REGULATOR, MARR FAMILY"/>
    <property type="match status" value="1"/>
</dbReference>
<dbReference type="AlphaFoldDB" id="A0A1R4H219"/>
<proteinExistence type="predicted"/>
<sequence>MRKQRHPGYTHCPVEAALDLIGGKWKSILLFRVLEETRRFNELRRLMPGLTQRMLTNQLRELERDGLISRKVYAEVPPKVEYSMTEFGKTLEPVLLSLKQWAEVQMLPRMASCETT</sequence>
<dbReference type="Pfam" id="PF01638">
    <property type="entry name" value="HxlR"/>
    <property type="match status" value="1"/>
</dbReference>
<dbReference type="InterPro" id="IPR002577">
    <property type="entry name" value="HTH_HxlR"/>
</dbReference>
<evidence type="ECO:0000256" key="1">
    <source>
        <dbReference type="ARBA" id="ARBA00023015"/>
    </source>
</evidence>
<dbReference type="PROSITE" id="PS51118">
    <property type="entry name" value="HTH_HXLR"/>
    <property type="match status" value="1"/>
</dbReference>
<dbReference type="Gene3D" id="1.10.10.10">
    <property type="entry name" value="Winged helix-like DNA-binding domain superfamily/Winged helix DNA-binding domain"/>
    <property type="match status" value="1"/>
</dbReference>